<dbReference type="Proteomes" id="UP000515163">
    <property type="component" value="Unplaced"/>
</dbReference>
<dbReference type="PANTHER" id="PTHR14932">
    <property type="entry name" value="RAS GTPASE-RELATED"/>
    <property type="match status" value="1"/>
</dbReference>
<dbReference type="RefSeq" id="XP_031558512.1">
    <property type="nucleotide sequence ID" value="XM_031702652.1"/>
</dbReference>
<feature type="compositionally biased region" description="Basic and acidic residues" evidence="1">
    <location>
        <begin position="441"/>
        <end position="450"/>
    </location>
</feature>
<dbReference type="KEGG" id="aten:116294956"/>
<evidence type="ECO:0000313" key="3">
    <source>
        <dbReference type="RefSeq" id="XP_031558512.1"/>
    </source>
</evidence>
<feature type="compositionally biased region" description="Basic and acidic residues" evidence="1">
    <location>
        <begin position="674"/>
        <end position="683"/>
    </location>
</feature>
<dbReference type="Pfam" id="PF08477">
    <property type="entry name" value="Roc"/>
    <property type="match status" value="1"/>
</dbReference>
<feature type="compositionally biased region" description="Basic and acidic residues" evidence="1">
    <location>
        <begin position="506"/>
        <end position="525"/>
    </location>
</feature>
<keyword evidence="2" id="KW-1185">Reference proteome</keyword>
<reference evidence="3" key="1">
    <citation type="submission" date="2025-08" db="UniProtKB">
        <authorList>
            <consortium name="RefSeq"/>
        </authorList>
    </citation>
    <scope>IDENTIFICATION</scope>
</reference>
<dbReference type="SUPFAM" id="SSF52540">
    <property type="entry name" value="P-loop containing nucleoside triphosphate hydrolases"/>
    <property type="match status" value="1"/>
</dbReference>
<dbReference type="InParanoid" id="A0A6P8I0V9"/>
<dbReference type="GeneID" id="116294956"/>
<dbReference type="GO" id="GO:0005525">
    <property type="term" value="F:GTP binding"/>
    <property type="evidence" value="ECO:0007669"/>
    <property type="project" value="InterPro"/>
</dbReference>
<feature type="compositionally biased region" description="Polar residues" evidence="1">
    <location>
        <begin position="353"/>
        <end position="362"/>
    </location>
</feature>
<feature type="region of interest" description="Disordered" evidence="1">
    <location>
        <begin position="285"/>
        <end position="690"/>
    </location>
</feature>
<sequence length="690" mass="78403">MFSALKRWTKMGAEESKLSMPSGVKAMGQALQRKFARGVQYNMKIIIKGDRNTGKTCMFHRLQGKPFNEQYIPTNEIQAGSIHWTYKAADDIVKVDVWDVVDVGKSRKPSDTLKIENNPSTEGDDDVVADANFLDVYKGTHGVIMLMDITKPWTFQYIRRELPKVPAHIPVLVLGSHRDMEEHRLIDQEEVTSFIQNLERPDRSPPIHYAESSMKNGFGLKYIHTFLNFPFLLLQREALLQQLQVNAMDMESTLEELQLYKQTEEQDYYKYIDYLENKQKERENKLKAEAEARAAAENEANGSKENLSSSPTSPPQTNKANSKDSQPGGLRKWFSSSKPNIPNDEVIPKLEPASNSAGTPSNIEEFKPEDELDAGFLDEDSSAKEKPKSKKQQKKKSVEVDETPSESSDESDSDSGPVNPMVASFAEDISDDETLTNGNIHSEDTSKTLEVKPLSPVADVHITSSEEEEDDGEEEKTEVLKPEVLKPTPLSTKIKSKTQENSLKLKVKDGSSKTSVERRENKNDSNDIDDWLDSPDIEPKISFGTPKDVDYTVTKVDINKPSETPPPAPSITMDEWSLFMSEQMKLNEKKSKKPSFDGDEEQANESKHHKKKEHKSGEKSRSKKHKKHKEKPDEENETEKEHRRSKHKDTDKEKRKSEDSEKKKKSRHKHSKKKSVDTSEHQDGLAYDEL</sequence>
<dbReference type="Gene3D" id="3.40.50.300">
    <property type="entry name" value="P-loop containing nucleotide triphosphate hydrolases"/>
    <property type="match status" value="1"/>
</dbReference>
<feature type="compositionally biased region" description="Acidic residues" evidence="1">
    <location>
        <begin position="367"/>
        <end position="380"/>
    </location>
</feature>
<dbReference type="AlphaFoldDB" id="A0A6P8I0V9"/>
<feature type="compositionally biased region" description="Basic and acidic residues" evidence="1">
    <location>
        <begin position="285"/>
        <end position="296"/>
    </location>
</feature>
<dbReference type="InterPro" id="IPR040385">
    <property type="entry name" value="RABL6"/>
</dbReference>
<gene>
    <name evidence="3" type="primary">LOC116294956</name>
</gene>
<proteinExistence type="predicted"/>
<feature type="compositionally biased region" description="Acidic residues" evidence="1">
    <location>
        <begin position="400"/>
        <end position="413"/>
    </location>
</feature>
<feature type="compositionally biased region" description="Polar residues" evidence="1">
    <location>
        <begin position="303"/>
        <end position="325"/>
    </location>
</feature>
<dbReference type="FunCoup" id="A0A6P8I0V9">
    <property type="interactions" value="2030"/>
</dbReference>
<feature type="compositionally biased region" description="Basic residues" evidence="1">
    <location>
        <begin position="663"/>
        <end position="673"/>
    </location>
</feature>
<organism evidence="2 3">
    <name type="scientific">Actinia tenebrosa</name>
    <name type="common">Australian red waratah sea anemone</name>
    <dbReference type="NCBI Taxonomy" id="6105"/>
    <lineage>
        <taxon>Eukaryota</taxon>
        <taxon>Metazoa</taxon>
        <taxon>Cnidaria</taxon>
        <taxon>Anthozoa</taxon>
        <taxon>Hexacorallia</taxon>
        <taxon>Actiniaria</taxon>
        <taxon>Actiniidae</taxon>
        <taxon>Actinia</taxon>
    </lineage>
</organism>
<dbReference type="GO" id="GO:0005829">
    <property type="term" value="C:cytosol"/>
    <property type="evidence" value="ECO:0007669"/>
    <property type="project" value="TreeGrafter"/>
</dbReference>
<dbReference type="PROSITE" id="PS51419">
    <property type="entry name" value="RAB"/>
    <property type="match status" value="1"/>
</dbReference>
<feature type="compositionally biased region" description="Acidic residues" evidence="1">
    <location>
        <begin position="465"/>
        <end position="476"/>
    </location>
</feature>
<accession>A0A6P8I0V9</accession>
<dbReference type="InterPro" id="IPR027417">
    <property type="entry name" value="P-loop_NTPase"/>
</dbReference>
<protein>
    <submittedName>
        <fullName evidence="3">Rab-like protein 6</fullName>
    </submittedName>
</protein>
<evidence type="ECO:0000256" key="1">
    <source>
        <dbReference type="SAM" id="MobiDB-lite"/>
    </source>
</evidence>
<name>A0A6P8I0V9_ACTTE</name>
<dbReference type="GO" id="GO:0005634">
    <property type="term" value="C:nucleus"/>
    <property type="evidence" value="ECO:0007669"/>
    <property type="project" value="TreeGrafter"/>
</dbReference>
<evidence type="ECO:0000313" key="2">
    <source>
        <dbReference type="Proteomes" id="UP000515163"/>
    </source>
</evidence>
<dbReference type="PANTHER" id="PTHR14932:SF1">
    <property type="entry name" value="RAB-LIKE PROTEIN 6"/>
    <property type="match status" value="1"/>
</dbReference>
<feature type="compositionally biased region" description="Basic and acidic residues" evidence="1">
    <location>
        <begin position="648"/>
        <end position="662"/>
    </location>
</feature>
<dbReference type="OrthoDB" id="207081at2759"/>
<feature type="compositionally biased region" description="Acidic residues" evidence="1">
    <location>
        <begin position="526"/>
        <end position="536"/>
    </location>
</feature>
<dbReference type="SMART" id="SM00175">
    <property type="entry name" value="RAB"/>
    <property type="match status" value="1"/>
</dbReference>